<accession>A0ABN6VI57</accession>
<dbReference type="PANTHER" id="PTHR11817">
    <property type="entry name" value="PYRUVATE KINASE"/>
    <property type="match status" value="1"/>
</dbReference>
<evidence type="ECO:0000313" key="15">
    <source>
        <dbReference type="Proteomes" id="UP001317629"/>
    </source>
</evidence>
<comment type="pathway">
    <text evidence="1 12">Carbohydrate degradation; glycolysis; pyruvate from D-glyceraldehyde 3-phosphate: step 5/5.</text>
</comment>
<evidence type="ECO:0000256" key="9">
    <source>
        <dbReference type="ARBA" id="ARBA00022842"/>
    </source>
</evidence>
<keyword evidence="4 12" id="KW-0808">Transferase</keyword>
<keyword evidence="10 12" id="KW-0324">Glycolysis</keyword>
<comment type="similarity">
    <text evidence="2 12">Belongs to the pyruvate kinase family.</text>
</comment>
<keyword evidence="9 12" id="KW-0460">Magnesium</keyword>
<keyword evidence="7 12" id="KW-0418">Kinase</keyword>
<dbReference type="SUPFAM" id="SSF51621">
    <property type="entry name" value="Phosphoenolpyruvate/pyruvate domain"/>
    <property type="match status" value="1"/>
</dbReference>
<keyword evidence="5" id="KW-0479">Metal-binding</keyword>
<dbReference type="Pfam" id="PF00224">
    <property type="entry name" value="PK"/>
    <property type="match status" value="1"/>
</dbReference>
<keyword evidence="15" id="KW-1185">Reference proteome</keyword>
<name>A0ABN6VI57_9HYPH</name>
<comment type="catalytic activity">
    <reaction evidence="12">
        <text>pyruvate + ATP = phosphoenolpyruvate + ADP + H(+)</text>
        <dbReference type="Rhea" id="RHEA:18157"/>
        <dbReference type="ChEBI" id="CHEBI:15361"/>
        <dbReference type="ChEBI" id="CHEBI:15378"/>
        <dbReference type="ChEBI" id="CHEBI:30616"/>
        <dbReference type="ChEBI" id="CHEBI:58702"/>
        <dbReference type="ChEBI" id="CHEBI:456216"/>
        <dbReference type="EC" id="2.7.1.40"/>
    </reaction>
</comment>
<evidence type="ECO:0000259" key="13">
    <source>
        <dbReference type="Pfam" id="PF00224"/>
    </source>
</evidence>
<evidence type="ECO:0000256" key="5">
    <source>
        <dbReference type="ARBA" id="ARBA00022723"/>
    </source>
</evidence>
<keyword evidence="8" id="KW-0067">ATP-binding</keyword>
<protein>
    <recommendedName>
        <fullName evidence="3 12">Pyruvate kinase</fullName>
        <ecNumber evidence="3 12">2.7.1.40</ecNumber>
    </recommendedName>
</protein>
<evidence type="ECO:0000256" key="3">
    <source>
        <dbReference type="ARBA" id="ARBA00012142"/>
    </source>
</evidence>
<organism evidence="14 15">
    <name type="scientific">Methylocystis iwaonis</name>
    <dbReference type="NCBI Taxonomy" id="2885079"/>
    <lineage>
        <taxon>Bacteria</taxon>
        <taxon>Pseudomonadati</taxon>
        <taxon>Pseudomonadota</taxon>
        <taxon>Alphaproteobacteria</taxon>
        <taxon>Hyphomicrobiales</taxon>
        <taxon>Methylocystaceae</taxon>
        <taxon>Methylocystis</taxon>
    </lineage>
</organism>
<dbReference type="Gene3D" id="3.20.20.60">
    <property type="entry name" value="Phosphoenolpyruvate-binding domains"/>
    <property type="match status" value="1"/>
</dbReference>
<evidence type="ECO:0000256" key="1">
    <source>
        <dbReference type="ARBA" id="ARBA00004997"/>
    </source>
</evidence>
<dbReference type="Proteomes" id="UP001317629">
    <property type="component" value="Chromosome"/>
</dbReference>
<dbReference type="InterPro" id="IPR015813">
    <property type="entry name" value="Pyrv/PenolPyrv_kinase-like_dom"/>
</dbReference>
<dbReference type="SUPFAM" id="SSF50800">
    <property type="entry name" value="PK beta-barrel domain-like"/>
    <property type="match status" value="1"/>
</dbReference>
<evidence type="ECO:0000256" key="10">
    <source>
        <dbReference type="ARBA" id="ARBA00023152"/>
    </source>
</evidence>
<dbReference type="Gene3D" id="2.40.33.10">
    <property type="entry name" value="PK beta-barrel domain-like"/>
    <property type="match status" value="1"/>
</dbReference>
<dbReference type="PRINTS" id="PR01050">
    <property type="entry name" value="PYRUVTKNASE"/>
</dbReference>
<dbReference type="GO" id="GO:0016301">
    <property type="term" value="F:kinase activity"/>
    <property type="evidence" value="ECO:0007669"/>
    <property type="project" value="UniProtKB-KW"/>
</dbReference>
<evidence type="ECO:0000256" key="11">
    <source>
        <dbReference type="ARBA" id="ARBA00023317"/>
    </source>
</evidence>
<feature type="domain" description="Pyruvate kinase barrel" evidence="13">
    <location>
        <begin position="123"/>
        <end position="441"/>
    </location>
</feature>
<dbReference type="InterPro" id="IPR040442">
    <property type="entry name" value="Pyrv_kinase-like_dom_sf"/>
</dbReference>
<dbReference type="InterPro" id="IPR011037">
    <property type="entry name" value="Pyrv_Knase-like_insert_dom_sf"/>
</dbReference>
<evidence type="ECO:0000256" key="2">
    <source>
        <dbReference type="ARBA" id="ARBA00008663"/>
    </source>
</evidence>
<reference evidence="14 15" key="1">
    <citation type="journal article" date="2023" name="Int. J. Syst. Evol. Microbiol.">
        <title>Methylocystis iwaonis sp. nov., a type II methane-oxidizing bacterium from surface soil of a rice paddy field in Japan, and emended description of the genus Methylocystis (ex Whittenbury et al. 1970) Bowman et al. 1993.</title>
        <authorList>
            <person name="Kaise H."/>
            <person name="Sawadogo J.B."/>
            <person name="Alam M.S."/>
            <person name="Ueno C."/>
            <person name="Dianou D."/>
            <person name="Shinjo R."/>
            <person name="Asakawa S."/>
        </authorList>
    </citation>
    <scope>NUCLEOTIDE SEQUENCE [LARGE SCALE GENOMIC DNA]</scope>
    <source>
        <strain evidence="14 15">SS37A-Re</strain>
    </source>
</reference>
<evidence type="ECO:0000313" key="14">
    <source>
        <dbReference type="EMBL" id="BDV35370.1"/>
    </source>
</evidence>
<dbReference type="InterPro" id="IPR015806">
    <property type="entry name" value="Pyrv_Knase_insert_dom_sf"/>
</dbReference>
<gene>
    <name evidence="14" type="ORF">SS37A_28990</name>
</gene>
<sequence length="478" mass="51616">MDTTERDLRTLRDDVAALREAVQTEGDARLADWGAAAAAMPGARNLAYYLALRGRDLIALQLRLASYGLSSLGRSEADVLGALDALLSTLRRLCGETAAYPARRSDDALAAACDQIFGDGDTRTRIMATLPSEAADDPGLVAALIDAGMDCARINCAHDDAAAWGRMAGHVRSAAERLGRPCRVLMDVAGPKLRIEEVRGPEKCRLFAGDRLRLVDQLDKRGKGIAAALNFQRIVGQLQVGAEISFDDGKASGRVLARESDGVEIEITAARAKGLRLKPGKGVNLPAVDLDLSPLTPKDLADLDAVAKFADLVGFSFVQRVEDIALLDRELAARRPDAPRQGLVLKIETPRAIRNLPGLIVAAAARGPAAVMIARGDLAVEVGFVRLSEMQEEILWLCEAAHVPVVWATQVLDQFVHEGVASRPETTDAAMAQRADCVMLNKGSYLPQGVRFLREVLGRMERHQSKKFPRLARLEAWS</sequence>
<dbReference type="RefSeq" id="WP_281928797.1">
    <property type="nucleotide sequence ID" value="NZ_AP027142.1"/>
</dbReference>
<evidence type="ECO:0000256" key="7">
    <source>
        <dbReference type="ARBA" id="ARBA00022777"/>
    </source>
</evidence>
<proteinExistence type="inferred from homology"/>
<dbReference type="InterPro" id="IPR001697">
    <property type="entry name" value="Pyr_Knase"/>
</dbReference>
<dbReference type="EC" id="2.7.1.40" evidence="3 12"/>
<evidence type="ECO:0000256" key="6">
    <source>
        <dbReference type="ARBA" id="ARBA00022741"/>
    </source>
</evidence>
<keyword evidence="11 14" id="KW-0670">Pyruvate</keyword>
<evidence type="ECO:0000256" key="12">
    <source>
        <dbReference type="RuleBase" id="RU000504"/>
    </source>
</evidence>
<dbReference type="InterPro" id="IPR015793">
    <property type="entry name" value="Pyrv_Knase_brl"/>
</dbReference>
<evidence type="ECO:0000256" key="8">
    <source>
        <dbReference type="ARBA" id="ARBA00022840"/>
    </source>
</evidence>
<dbReference type="EMBL" id="AP027142">
    <property type="protein sequence ID" value="BDV35370.1"/>
    <property type="molecule type" value="Genomic_DNA"/>
</dbReference>
<keyword evidence="6" id="KW-0547">Nucleotide-binding</keyword>
<evidence type="ECO:0000256" key="4">
    <source>
        <dbReference type="ARBA" id="ARBA00022679"/>
    </source>
</evidence>